<evidence type="ECO:0000256" key="2">
    <source>
        <dbReference type="PROSITE-ProRule" id="PRU00110"/>
    </source>
</evidence>
<name>A0A3A8B579_9RHOB</name>
<evidence type="ECO:0000313" key="4">
    <source>
        <dbReference type="EMBL" id="RKF14189.1"/>
    </source>
</evidence>
<dbReference type="AlphaFoldDB" id="A0A3A8B579"/>
<dbReference type="Pfam" id="PF01627">
    <property type="entry name" value="Hpt"/>
    <property type="match status" value="1"/>
</dbReference>
<evidence type="ECO:0000313" key="5">
    <source>
        <dbReference type="Proteomes" id="UP000281128"/>
    </source>
</evidence>
<evidence type="ECO:0000256" key="1">
    <source>
        <dbReference type="ARBA" id="ARBA00023012"/>
    </source>
</evidence>
<keyword evidence="5" id="KW-1185">Reference proteome</keyword>
<feature type="modified residue" description="Phosphohistidine" evidence="2">
    <location>
        <position position="61"/>
    </location>
</feature>
<proteinExistence type="predicted"/>
<keyword evidence="2" id="KW-0597">Phosphoprotein</keyword>
<reference evidence="4 5" key="1">
    <citation type="submission" date="2018-09" db="EMBL/GenBank/DDBJ databases">
        <title>Roseovarius spongiae sp. nov., isolated from a marine sponge.</title>
        <authorList>
            <person name="Zhuang L."/>
            <person name="Luo L."/>
        </authorList>
    </citation>
    <scope>NUCLEOTIDE SEQUENCE [LARGE SCALE GENOMIC DNA]</scope>
    <source>
        <strain evidence="4 5">HN-E21</strain>
    </source>
</reference>
<dbReference type="InterPro" id="IPR008207">
    <property type="entry name" value="Sig_transdc_His_kin_Hpt_dom"/>
</dbReference>
<accession>A0A3A8B579</accession>
<dbReference type="SUPFAM" id="SSF47226">
    <property type="entry name" value="Histidine-containing phosphotransfer domain, HPT domain"/>
    <property type="match status" value="1"/>
</dbReference>
<dbReference type="GO" id="GO:0004672">
    <property type="term" value="F:protein kinase activity"/>
    <property type="evidence" value="ECO:0007669"/>
    <property type="project" value="UniProtKB-ARBA"/>
</dbReference>
<organism evidence="4 5">
    <name type="scientific">Roseovarius spongiae</name>
    <dbReference type="NCBI Taxonomy" id="2320272"/>
    <lineage>
        <taxon>Bacteria</taxon>
        <taxon>Pseudomonadati</taxon>
        <taxon>Pseudomonadota</taxon>
        <taxon>Alphaproteobacteria</taxon>
        <taxon>Rhodobacterales</taxon>
        <taxon>Roseobacteraceae</taxon>
        <taxon>Roseovarius</taxon>
    </lineage>
</organism>
<protein>
    <recommendedName>
        <fullName evidence="3">HPt domain-containing protein</fullName>
    </recommendedName>
</protein>
<evidence type="ECO:0000259" key="3">
    <source>
        <dbReference type="PROSITE" id="PS50894"/>
    </source>
</evidence>
<feature type="domain" description="HPt" evidence="3">
    <location>
        <begin position="14"/>
        <end position="118"/>
    </location>
</feature>
<dbReference type="Gene3D" id="1.20.120.160">
    <property type="entry name" value="HPT domain"/>
    <property type="match status" value="1"/>
</dbReference>
<keyword evidence="1" id="KW-0902">Two-component regulatory system</keyword>
<gene>
    <name evidence="4" type="ORF">D6850_13595</name>
</gene>
<dbReference type="Proteomes" id="UP000281128">
    <property type="component" value="Unassembled WGS sequence"/>
</dbReference>
<dbReference type="OrthoDB" id="7876199at2"/>
<dbReference type="EMBL" id="RAPE01000003">
    <property type="protein sequence ID" value="RKF14189.1"/>
    <property type="molecule type" value="Genomic_DNA"/>
</dbReference>
<dbReference type="InterPro" id="IPR036641">
    <property type="entry name" value="HPT_dom_sf"/>
</dbReference>
<dbReference type="RefSeq" id="WP_121167796.1">
    <property type="nucleotide sequence ID" value="NZ_RAPE01000003.1"/>
</dbReference>
<sequence length="134" mass="14768">MMQQGAEQMKQDALSVGLVRVRARFLDELHGRFDRIDELRLQFGNDRCDHAALREIGEIAHKIAGTAATLGFPKLGESATVIDDLVHENGEEAATNDPRLLGLIDSLCATMQEILSQHEANPSSALSKGRSRFR</sequence>
<dbReference type="GO" id="GO:0000160">
    <property type="term" value="P:phosphorelay signal transduction system"/>
    <property type="evidence" value="ECO:0007669"/>
    <property type="project" value="UniProtKB-KW"/>
</dbReference>
<comment type="caution">
    <text evidence="4">The sequence shown here is derived from an EMBL/GenBank/DDBJ whole genome shotgun (WGS) entry which is preliminary data.</text>
</comment>
<dbReference type="SMART" id="SM00073">
    <property type="entry name" value="HPT"/>
    <property type="match status" value="1"/>
</dbReference>
<dbReference type="PROSITE" id="PS50894">
    <property type="entry name" value="HPT"/>
    <property type="match status" value="1"/>
</dbReference>